<dbReference type="Proteomes" id="UP000250235">
    <property type="component" value="Unassembled WGS sequence"/>
</dbReference>
<dbReference type="GO" id="GO:2000028">
    <property type="term" value="P:regulation of photoperiodism, flowering"/>
    <property type="evidence" value="ECO:0007669"/>
    <property type="project" value="InterPro"/>
</dbReference>
<feature type="domain" description="Ribosomal eL28/Mak16" evidence="3">
    <location>
        <begin position="706"/>
        <end position="747"/>
    </location>
</feature>
<feature type="region of interest" description="Disordered" evidence="1">
    <location>
        <begin position="1"/>
        <end position="31"/>
    </location>
</feature>
<proteinExistence type="predicted"/>
<feature type="compositionally biased region" description="Low complexity" evidence="1">
    <location>
        <begin position="456"/>
        <end position="471"/>
    </location>
</feature>
<dbReference type="Gene3D" id="3.30.390.110">
    <property type="match status" value="1"/>
</dbReference>
<gene>
    <name evidence="4" type="ORF">F511_18651</name>
</gene>
<feature type="region of interest" description="Disordered" evidence="1">
    <location>
        <begin position="65"/>
        <end position="86"/>
    </location>
</feature>
<name>A0A2Z7DL36_9LAMI</name>
<dbReference type="EMBL" id="KQ986333">
    <property type="protein sequence ID" value="KZV58814.1"/>
    <property type="molecule type" value="Genomic_DNA"/>
</dbReference>
<dbReference type="Pfam" id="PF01778">
    <property type="entry name" value="Ribosomal_L28e"/>
    <property type="match status" value="1"/>
</dbReference>
<organism evidence="4 5">
    <name type="scientific">Dorcoceras hygrometricum</name>
    <dbReference type="NCBI Taxonomy" id="472368"/>
    <lineage>
        <taxon>Eukaryota</taxon>
        <taxon>Viridiplantae</taxon>
        <taxon>Streptophyta</taxon>
        <taxon>Embryophyta</taxon>
        <taxon>Tracheophyta</taxon>
        <taxon>Spermatophyta</taxon>
        <taxon>Magnoliopsida</taxon>
        <taxon>eudicotyledons</taxon>
        <taxon>Gunneridae</taxon>
        <taxon>Pentapetalae</taxon>
        <taxon>asterids</taxon>
        <taxon>lamiids</taxon>
        <taxon>Lamiales</taxon>
        <taxon>Gesneriaceae</taxon>
        <taxon>Didymocarpoideae</taxon>
        <taxon>Trichosporeae</taxon>
        <taxon>Loxocarpinae</taxon>
        <taxon>Dorcoceras</taxon>
    </lineage>
</organism>
<evidence type="ECO:0000256" key="2">
    <source>
        <dbReference type="SAM" id="Phobius"/>
    </source>
</evidence>
<feature type="transmembrane region" description="Helical" evidence="2">
    <location>
        <begin position="743"/>
        <end position="761"/>
    </location>
</feature>
<dbReference type="InterPro" id="IPR039319">
    <property type="entry name" value="ELF3-like"/>
</dbReference>
<dbReference type="OrthoDB" id="1939092at2759"/>
<dbReference type="PANTHER" id="PTHR34281:SF24">
    <property type="entry name" value="PROTEIN EARLY FLOWERING 3-LIKE"/>
    <property type="match status" value="1"/>
</dbReference>
<dbReference type="AlphaFoldDB" id="A0A2Z7DL36"/>
<evidence type="ECO:0000259" key="3">
    <source>
        <dbReference type="Pfam" id="PF01778"/>
    </source>
</evidence>
<sequence>MKGVKDEGKQMDHPLFPRFHVNDADKGVPRAPPRNKMALSEQYKHNLSTQNLRYKSGSMKVLPLPPSNGYGTHVQPPSTSNAGNSKGHPPFCCLPDSSHSADTSNYSSGFNLNIALKKSESPMSSDQSPRVSGNSMRINGLFLFRADTAQNYCELRLCLDNERDDSFTTFASGKLHNNRLNQAGETECVTDQENHTVKNCELSQNIDDEEEKKPMILVIEKSSVDATSTSLGENKIPTDTGDLSLIRDYSRLYDLYAQQFQDCGVLQENKAETTMKKRHAYEMDDLTCSFRFSDNNRRPEVDRTGEDLQDMDSEAMQLGSTGKKQENSDTTVEDCIHGPHLTPDDVAGVIGQRFFWKARRTIAHQQKIFAVQIFELHRLVKVQKLIAGSPEVIYENNSNLKKPSIKFPPMNKLLFVTPLDPSPIVAKPKVDALKANTDKDGKLPPALNAAERRHLSLPSSSNTPTSASTPTDGKLAPWCFYPPLGNQWLVTVRSPSEGLIYKPYTGPCPPVGFMASVYGNYTPISLNTVCGTDYGVPALTHQGNWRFSSFPLGQSCFRQYTMPVMSTGCSNAEIKPPIPMHEPHKKSYGSSQESGVLSDVGEKLHGSQGSRTSSPDEQLERDVLPLFPTTPSVQVAKDSSNETRIQVIKVVPHNPKSAPESAARIFQSIQEERKRLDSVTLVKPSQQNRRVQFPLPKEMASVPGQLIWEIVKKNNCFLVKEFGNGTAGVKFSKEPNNLFNIHSYKYSVALFSILMLLLLVVDNYYRPDLKKAALARLSVVNRSLKVSKSGVKKRNRQAA</sequence>
<feature type="region of interest" description="Disordered" evidence="1">
    <location>
        <begin position="452"/>
        <end position="471"/>
    </location>
</feature>
<keyword evidence="5" id="KW-1185">Reference proteome</keyword>
<keyword evidence="2" id="KW-0472">Membrane</keyword>
<evidence type="ECO:0000256" key="1">
    <source>
        <dbReference type="SAM" id="MobiDB-lite"/>
    </source>
</evidence>
<feature type="compositionally biased region" description="Basic and acidic residues" evidence="1">
    <location>
        <begin position="1"/>
        <end position="12"/>
    </location>
</feature>
<reference evidence="4 5" key="1">
    <citation type="journal article" date="2015" name="Proc. Natl. Acad. Sci. U.S.A.">
        <title>The resurrection genome of Boea hygrometrica: A blueprint for survival of dehydration.</title>
        <authorList>
            <person name="Xiao L."/>
            <person name="Yang G."/>
            <person name="Zhang L."/>
            <person name="Yang X."/>
            <person name="Zhao S."/>
            <person name="Ji Z."/>
            <person name="Zhou Q."/>
            <person name="Hu M."/>
            <person name="Wang Y."/>
            <person name="Chen M."/>
            <person name="Xu Y."/>
            <person name="Jin H."/>
            <person name="Xiao X."/>
            <person name="Hu G."/>
            <person name="Bao F."/>
            <person name="Hu Y."/>
            <person name="Wan P."/>
            <person name="Li L."/>
            <person name="Deng X."/>
            <person name="Kuang T."/>
            <person name="Xiang C."/>
            <person name="Zhu J.K."/>
            <person name="Oliver M.J."/>
            <person name="He Y."/>
        </authorList>
    </citation>
    <scope>NUCLEOTIDE SEQUENCE [LARGE SCALE GENOMIC DNA]</scope>
    <source>
        <strain evidence="5">cv. XS01</strain>
    </source>
</reference>
<keyword evidence="2" id="KW-0812">Transmembrane</keyword>
<protein>
    <recommendedName>
        <fullName evidence="3">Ribosomal eL28/Mak16 domain-containing protein</fullName>
    </recommendedName>
</protein>
<feature type="region of interest" description="Disordered" evidence="1">
    <location>
        <begin position="574"/>
        <end position="619"/>
    </location>
</feature>
<dbReference type="InterPro" id="IPR029004">
    <property type="entry name" value="Ribosomal_eL28/Mak16"/>
</dbReference>
<dbReference type="PANTHER" id="PTHR34281">
    <property type="entry name" value="PROTEIN EARLY FLOWERING 3"/>
    <property type="match status" value="1"/>
</dbReference>
<feature type="compositionally biased region" description="Polar residues" evidence="1">
    <location>
        <begin position="75"/>
        <end position="84"/>
    </location>
</feature>
<accession>A0A2Z7DL36</accession>
<evidence type="ECO:0000313" key="5">
    <source>
        <dbReference type="Proteomes" id="UP000250235"/>
    </source>
</evidence>
<evidence type="ECO:0000313" key="4">
    <source>
        <dbReference type="EMBL" id="KZV58814.1"/>
    </source>
</evidence>
<feature type="compositionally biased region" description="Polar residues" evidence="1">
    <location>
        <begin position="607"/>
        <end position="616"/>
    </location>
</feature>
<keyword evidence="2" id="KW-1133">Transmembrane helix</keyword>